<dbReference type="AlphaFoldDB" id="A0A8J3X031"/>
<gene>
    <name evidence="1" type="ORF">Pta02_73400</name>
</gene>
<accession>A0A8J3X031</accession>
<evidence type="ECO:0000313" key="2">
    <source>
        <dbReference type="Proteomes" id="UP000634476"/>
    </source>
</evidence>
<organism evidence="1 2">
    <name type="scientific">Planobispora takensis</name>
    <dbReference type="NCBI Taxonomy" id="1367882"/>
    <lineage>
        <taxon>Bacteria</taxon>
        <taxon>Bacillati</taxon>
        <taxon>Actinomycetota</taxon>
        <taxon>Actinomycetes</taxon>
        <taxon>Streptosporangiales</taxon>
        <taxon>Streptosporangiaceae</taxon>
        <taxon>Planobispora</taxon>
    </lineage>
</organism>
<keyword evidence="2" id="KW-1185">Reference proteome</keyword>
<sequence>MVTAPARVPVERADCASRDMGEVVELIGRRYVQIRTRQRDNRDFLFQPVSVSGAPVSDAMNRQWPATSAYLSRSFAGPEPAVAHPPLLAGMVETAAAAVPAAFPDTTMKVDYLPGPGQVAPAVVR</sequence>
<dbReference type="Proteomes" id="UP000634476">
    <property type="component" value="Unassembled WGS sequence"/>
</dbReference>
<protein>
    <submittedName>
        <fullName evidence="1">Uncharacterized protein</fullName>
    </submittedName>
</protein>
<comment type="caution">
    <text evidence="1">The sequence shown here is derived from an EMBL/GenBank/DDBJ whole genome shotgun (WGS) entry which is preliminary data.</text>
</comment>
<reference evidence="1" key="1">
    <citation type="submission" date="2021-01" db="EMBL/GenBank/DDBJ databases">
        <title>Whole genome shotgun sequence of Planobispora takensis NBRC 109077.</title>
        <authorList>
            <person name="Komaki H."/>
            <person name="Tamura T."/>
        </authorList>
    </citation>
    <scope>NUCLEOTIDE SEQUENCE</scope>
    <source>
        <strain evidence="1">NBRC 109077</strain>
    </source>
</reference>
<proteinExistence type="predicted"/>
<dbReference type="EMBL" id="BOOK01000066">
    <property type="protein sequence ID" value="GII05332.1"/>
    <property type="molecule type" value="Genomic_DNA"/>
</dbReference>
<evidence type="ECO:0000313" key="1">
    <source>
        <dbReference type="EMBL" id="GII05332.1"/>
    </source>
</evidence>
<name>A0A8J3X031_9ACTN</name>